<keyword evidence="4" id="KW-0862">Zinc</keyword>
<evidence type="ECO:0000256" key="3">
    <source>
        <dbReference type="ARBA" id="ARBA00022771"/>
    </source>
</evidence>
<dbReference type="InterPro" id="IPR036236">
    <property type="entry name" value="Znf_C2H2_sf"/>
</dbReference>
<dbReference type="PROSITE" id="PS00028">
    <property type="entry name" value="ZINC_FINGER_C2H2_1"/>
    <property type="match status" value="3"/>
</dbReference>
<evidence type="ECO:0000256" key="2">
    <source>
        <dbReference type="ARBA" id="ARBA00022737"/>
    </source>
</evidence>
<feature type="domain" description="C2H2-type" evidence="6">
    <location>
        <begin position="55"/>
        <end position="83"/>
    </location>
</feature>
<dbReference type="STRING" id="121845.A0A3Q0ISI7"/>
<proteinExistence type="predicted"/>
<evidence type="ECO:0000256" key="4">
    <source>
        <dbReference type="ARBA" id="ARBA00022833"/>
    </source>
</evidence>
<dbReference type="PaxDb" id="121845-A0A3Q0ISI7"/>
<keyword evidence="3 5" id="KW-0863">Zinc-finger</keyword>
<keyword evidence="2" id="KW-0677">Repeat</keyword>
<dbReference type="RefSeq" id="XP_026679237.1">
    <property type="nucleotide sequence ID" value="XM_026823436.1"/>
</dbReference>
<dbReference type="PANTHER" id="PTHR24379">
    <property type="entry name" value="KRAB AND ZINC FINGER DOMAIN-CONTAINING"/>
    <property type="match status" value="1"/>
</dbReference>
<evidence type="ECO:0000256" key="5">
    <source>
        <dbReference type="PROSITE-ProRule" id="PRU00042"/>
    </source>
</evidence>
<protein>
    <submittedName>
        <fullName evidence="8">Zinc finger protein 287-like</fullName>
    </submittedName>
</protein>
<evidence type="ECO:0000313" key="8">
    <source>
        <dbReference type="RefSeq" id="XP_026679237.1"/>
    </source>
</evidence>
<keyword evidence="1" id="KW-0479">Metal-binding</keyword>
<sequence>MCYQTLGTHNTRSSVSCAAACYYCGQTFQDKAFVELHIKIDHGQVVYGNSQLVWYACKMCNKLYTQSKFILRHMRSVHSFHTSTNGEEYRIQCFQDISFLCKDCSKPCLFSNTCPDHSVQHISPSEDCRHCESHPCQVCHCEFSNCSMLWTHMFGIHKKQTQFLCNLCPQKKKKKIRFPSDIVVHMRQKHDKLLSLEKISSKKVERNKTSIYIEGVLKHRCSHCNEIFDQRGDIRRHLTEAHKNVRDRYAERSYSCRLCGEKFSLKKQLHAHSQ</sequence>
<feature type="domain" description="C2H2-type" evidence="6">
    <location>
        <begin position="219"/>
        <end position="247"/>
    </location>
</feature>
<gene>
    <name evidence="8" type="primary">LOC113467325</name>
</gene>
<dbReference type="Proteomes" id="UP000079169">
    <property type="component" value="Unplaced"/>
</dbReference>
<accession>A0A3Q0ISI7</accession>
<dbReference type="AlphaFoldDB" id="A0A3Q0ISI7"/>
<feature type="domain" description="C2H2-type" evidence="6">
    <location>
        <begin position="254"/>
        <end position="274"/>
    </location>
</feature>
<dbReference type="KEGG" id="dci:113467325"/>
<dbReference type="GO" id="GO:0008270">
    <property type="term" value="F:zinc ion binding"/>
    <property type="evidence" value="ECO:0007669"/>
    <property type="project" value="UniProtKB-KW"/>
</dbReference>
<dbReference type="InterPro" id="IPR013087">
    <property type="entry name" value="Znf_C2H2_type"/>
</dbReference>
<evidence type="ECO:0000313" key="7">
    <source>
        <dbReference type="Proteomes" id="UP000079169"/>
    </source>
</evidence>
<dbReference type="PROSITE" id="PS50157">
    <property type="entry name" value="ZINC_FINGER_C2H2_2"/>
    <property type="match status" value="3"/>
</dbReference>
<evidence type="ECO:0000259" key="6">
    <source>
        <dbReference type="PROSITE" id="PS50157"/>
    </source>
</evidence>
<reference evidence="8" key="1">
    <citation type="submission" date="2025-08" db="UniProtKB">
        <authorList>
            <consortium name="RefSeq"/>
        </authorList>
    </citation>
    <scope>IDENTIFICATION</scope>
</reference>
<organism evidence="7 8">
    <name type="scientific">Diaphorina citri</name>
    <name type="common">Asian citrus psyllid</name>
    <dbReference type="NCBI Taxonomy" id="121845"/>
    <lineage>
        <taxon>Eukaryota</taxon>
        <taxon>Metazoa</taxon>
        <taxon>Ecdysozoa</taxon>
        <taxon>Arthropoda</taxon>
        <taxon>Hexapoda</taxon>
        <taxon>Insecta</taxon>
        <taxon>Pterygota</taxon>
        <taxon>Neoptera</taxon>
        <taxon>Paraneoptera</taxon>
        <taxon>Hemiptera</taxon>
        <taxon>Sternorrhyncha</taxon>
        <taxon>Psylloidea</taxon>
        <taxon>Psyllidae</taxon>
        <taxon>Diaphorininae</taxon>
        <taxon>Diaphorina</taxon>
    </lineage>
</organism>
<name>A0A3Q0ISI7_DIACI</name>
<evidence type="ECO:0000256" key="1">
    <source>
        <dbReference type="ARBA" id="ARBA00022723"/>
    </source>
</evidence>
<dbReference type="PANTHER" id="PTHR24379:SF121">
    <property type="entry name" value="C2H2-TYPE DOMAIN-CONTAINING PROTEIN"/>
    <property type="match status" value="1"/>
</dbReference>
<dbReference type="GeneID" id="113467325"/>
<dbReference type="Pfam" id="PF00096">
    <property type="entry name" value="zf-C2H2"/>
    <property type="match status" value="1"/>
</dbReference>
<dbReference type="SMART" id="SM00355">
    <property type="entry name" value="ZnF_C2H2"/>
    <property type="match status" value="7"/>
</dbReference>
<dbReference type="SUPFAM" id="SSF57667">
    <property type="entry name" value="beta-beta-alpha zinc fingers"/>
    <property type="match status" value="2"/>
</dbReference>
<keyword evidence="7" id="KW-1185">Reference proteome</keyword>
<dbReference type="Gene3D" id="3.30.160.60">
    <property type="entry name" value="Classic Zinc Finger"/>
    <property type="match status" value="2"/>
</dbReference>